<proteinExistence type="predicted"/>
<keyword evidence="2" id="KW-1185">Reference proteome</keyword>
<reference evidence="1" key="2">
    <citation type="submission" date="2013-04" db="UniProtKB">
        <authorList>
            <consortium name="EnsemblPlants"/>
        </authorList>
    </citation>
    <scope>IDENTIFICATION</scope>
</reference>
<sequence>MLRDNRRTHWSSEEGISPDNWLLEKFRSPRLLRKPTSCGIEPEILLLERSKPREREDILTSSTGIDPSRMFTDKFSIFSLLHCPILVGMLPDKLLLFR</sequence>
<dbReference type="AlphaFoldDB" id="J3LW52"/>
<evidence type="ECO:0000313" key="1">
    <source>
        <dbReference type="EnsemblPlants" id="OB04G13770.1"/>
    </source>
</evidence>
<dbReference type="Gramene" id="OB04G13770.1">
    <property type="protein sequence ID" value="OB04G13770.1"/>
    <property type="gene ID" value="OB04G13770"/>
</dbReference>
<evidence type="ECO:0000313" key="2">
    <source>
        <dbReference type="Proteomes" id="UP000006038"/>
    </source>
</evidence>
<accession>J3LW52</accession>
<dbReference type="EnsemblPlants" id="OB04G13770.1">
    <property type="protein sequence ID" value="OB04G13770.1"/>
    <property type="gene ID" value="OB04G13770"/>
</dbReference>
<dbReference type="Proteomes" id="UP000006038">
    <property type="component" value="Chromosome 4"/>
</dbReference>
<dbReference type="HOGENOM" id="CLU_2337016_0_0_1"/>
<name>J3LW52_ORYBR</name>
<protein>
    <submittedName>
        <fullName evidence="1">Uncharacterized protein</fullName>
    </submittedName>
</protein>
<reference evidence="1" key="1">
    <citation type="journal article" date="2013" name="Nat. Commun.">
        <title>Whole-genome sequencing of Oryza brachyantha reveals mechanisms underlying Oryza genome evolution.</title>
        <authorList>
            <person name="Chen J."/>
            <person name="Huang Q."/>
            <person name="Gao D."/>
            <person name="Wang J."/>
            <person name="Lang Y."/>
            <person name="Liu T."/>
            <person name="Li B."/>
            <person name="Bai Z."/>
            <person name="Luis Goicoechea J."/>
            <person name="Liang C."/>
            <person name="Chen C."/>
            <person name="Zhang W."/>
            <person name="Sun S."/>
            <person name="Liao Y."/>
            <person name="Zhang X."/>
            <person name="Yang L."/>
            <person name="Song C."/>
            <person name="Wang M."/>
            <person name="Shi J."/>
            <person name="Liu G."/>
            <person name="Liu J."/>
            <person name="Zhou H."/>
            <person name="Zhou W."/>
            <person name="Yu Q."/>
            <person name="An N."/>
            <person name="Chen Y."/>
            <person name="Cai Q."/>
            <person name="Wang B."/>
            <person name="Liu B."/>
            <person name="Min J."/>
            <person name="Huang Y."/>
            <person name="Wu H."/>
            <person name="Li Z."/>
            <person name="Zhang Y."/>
            <person name="Yin Y."/>
            <person name="Song W."/>
            <person name="Jiang J."/>
            <person name="Jackson S.A."/>
            <person name="Wing R.A."/>
            <person name="Wang J."/>
            <person name="Chen M."/>
        </authorList>
    </citation>
    <scope>NUCLEOTIDE SEQUENCE [LARGE SCALE GENOMIC DNA]</scope>
    <source>
        <strain evidence="1">cv. IRGC 101232</strain>
    </source>
</reference>
<organism evidence="1">
    <name type="scientific">Oryza brachyantha</name>
    <name type="common">malo sina</name>
    <dbReference type="NCBI Taxonomy" id="4533"/>
    <lineage>
        <taxon>Eukaryota</taxon>
        <taxon>Viridiplantae</taxon>
        <taxon>Streptophyta</taxon>
        <taxon>Embryophyta</taxon>
        <taxon>Tracheophyta</taxon>
        <taxon>Spermatophyta</taxon>
        <taxon>Magnoliopsida</taxon>
        <taxon>Liliopsida</taxon>
        <taxon>Poales</taxon>
        <taxon>Poaceae</taxon>
        <taxon>BOP clade</taxon>
        <taxon>Oryzoideae</taxon>
        <taxon>Oryzeae</taxon>
        <taxon>Oryzinae</taxon>
        <taxon>Oryza</taxon>
    </lineage>
</organism>